<comment type="caution">
    <text evidence="1">The sequence shown here is derived from an EMBL/GenBank/DDBJ whole genome shotgun (WGS) entry which is preliminary data.</text>
</comment>
<evidence type="ECO:0000313" key="2">
    <source>
        <dbReference type="Proteomes" id="UP000822993"/>
    </source>
</evidence>
<evidence type="ECO:0000313" key="1">
    <source>
        <dbReference type="EMBL" id="MBE7701689.1"/>
    </source>
</evidence>
<dbReference type="RefSeq" id="WP_191805599.1">
    <property type="nucleotide sequence ID" value="NZ_JACSPN010000023.1"/>
</dbReference>
<accession>A0A9D5UAU9</accession>
<proteinExistence type="predicted"/>
<protein>
    <submittedName>
        <fullName evidence="1">Uncharacterized protein</fullName>
    </submittedName>
</protein>
<sequence length="733" mass="76776">MSYYTTRRPDVGDLTVLTSLSAGFGAHADQARAAAGTLTSASGDLGVEAWQGVSGDAWRAQVPVPATRLARVQAAAETFSRAVGTYVTVVAWIASDAAVQRTRLDEAEHVISRLYWDSEYTGSAFCYDEDDRARARQRVREQAERDVLDAWAALRTLEEQRAAADSTFCAALAADAPDGWSTTYRALLAVGIDSTAEMSSSELAAAFAGLADRVASGDASERELERLQAFFDTWGGSNDVMAQYFLKVGGETTVAMVDRLGDDALAGRIDPAVALLLAAGIRAALSTGSARWSPRTADRFAEQMLSTASATGGGGVATIGFLFSNPLRAPLGETLTVAVSDALDDQERNPLNASTGAWYDTSPNAGGRFLAGLESGTNGNEVDDPAGRVLATLGVYPAAAIAWLSEDKDDFATDGTLGDARLTYWFGQRDWSVGTSGDGFEGVNALWAGLQRSEGGLVAGAADGAPIDVAVMQDVASLSTRVFEQLSRNAALEPENVSTHGAMLLATALVQQLEQLGEYPISARSADTAVVVTGILGGEPVPIVNAKQDWVADLFGVAGYDPAGRKILADHVADYQQHVTSMAAVPGSTLNAEGAITRMLGAQGALEGAPVGAGLAVAQRSDAAVKAGIDAVGGLVGAVSVPGGYLGGWAFGEGVGAVGDLLGTQWATAYNDALQLEYGDEEVRSAIMRERLETLVGDYADLGLMEPDPRYVDEQIMHYNNGFDAWAREGERQ</sequence>
<dbReference type="Proteomes" id="UP000822993">
    <property type="component" value="Unassembled WGS sequence"/>
</dbReference>
<reference evidence="1 2" key="1">
    <citation type="submission" date="2020-08" db="EMBL/GenBank/DDBJ databases">
        <title>A Genomic Blueprint of the Chicken Gut Microbiome.</title>
        <authorList>
            <person name="Gilroy R."/>
            <person name="Ravi A."/>
            <person name="Getino M."/>
            <person name="Pursley I."/>
            <person name="Horton D.L."/>
            <person name="Alikhan N.-F."/>
            <person name="Baker D."/>
            <person name="Gharbi K."/>
            <person name="Hall N."/>
            <person name="Watson M."/>
            <person name="Adriaenssens E.M."/>
            <person name="Foster-Nyarko E."/>
            <person name="Jarju S."/>
            <person name="Secka A."/>
            <person name="Antonio M."/>
            <person name="Oren A."/>
            <person name="Chaudhuri R."/>
            <person name="La Ragione R.M."/>
            <person name="Hildebrand F."/>
            <person name="Pallen M.J."/>
        </authorList>
    </citation>
    <scope>NUCLEOTIDE SEQUENCE [LARGE SCALE GENOMIC DNA]</scope>
    <source>
        <strain evidence="1 2">Sa1BUA8</strain>
    </source>
</reference>
<gene>
    <name evidence="1" type="ORF">H9623_15455</name>
</gene>
<name>A0A9D5UAU9_9CELL</name>
<dbReference type="EMBL" id="JACSPN010000023">
    <property type="protein sequence ID" value="MBE7701689.1"/>
    <property type="molecule type" value="Genomic_DNA"/>
</dbReference>
<dbReference type="AlphaFoldDB" id="A0A9D5UAU9"/>
<organism evidence="1 2">
    <name type="scientific">Oerskovia douganii</name>
    <dbReference type="NCBI Taxonomy" id="2762210"/>
    <lineage>
        <taxon>Bacteria</taxon>
        <taxon>Bacillati</taxon>
        <taxon>Actinomycetota</taxon>
        <taxon>Actinomycetes</taxon>
        <taxon>Micrococcales</taxon>
        <taxon>Cellulomonadaceae</taxon>
        <taxon>Oerskovia</taxon>
    </lineage>
</organism>
<keyword evidence="2" id="KW-1185">Reference proteome</keyword>